<dbReference type="InterPro" id="IPR029058">
    <property type="entry name" value="AB_hydrolase_fold"/>
</dbReference>
<dbReference type="EMBL" id="CP001823">
    <property type="protein sequence ID" value="ACZ39486.1"/>
    <property type="molecule type" value="Genomic_DNA"/>
</dbReference>
<dbReference type="Gene3D" id="3.40.50.1820">
    <property type="entry name" value="alpha/beta hydrolase"/>
    <property type="match status" value="1"/>
</dbReference>
<dbReference type="HOGENOM" id="CLU_020336_50_4_0"/>
<reference evidence="3" key="1">
    <citation type="submission" date="2009-11" db="EMBL/GenBank/DDBJ databases">
        <title>The complete chromosome 1 of Sphaerobacter thermophilus DSM 20745.</title>
        <authorList>
            <person name="Lucas S."/>
            <person name="Copeland A."/>
            <person name="Lapidus A."/>
            <person name="Glavina del Rio T."/>
            <person name="Dalin E."/>
            <person name="Tice H."/>
            <person name="Bruce D."/>
            <person name="Goodwin L."/>
            <person name="Pitluck S."/>
            <person name="Kyrpides N."/>
            <person name="Mavromatis K."/>
            <person name="Ivanova N."/>
            <person name="Mikhailova N."/>
            <person name="LaButti K.M."/>
            <person name="Clum A."/>
            <person name="Sun H.I."/>
            <person name="Brettin T."/>
            <person name="Detter J.C."/>
            <person name="Han C."/>
            <person name="Larimer F."/>
            <person name="Land M."/>
            <person name="Hauser L."/>
            <person name="Markowitz V."/>
            <person name="Cheng J.F."/>
            <person name="Hugenholtz P."/>
            <person name="Woyke T."/>
            <person name="Wu D."/>
            <person name="Steenblock K."/>
            <person name="Schneider S."/>
            <person name="Pukall R."/>
            <person name="Goeker M."/>
            <person name="Klenk H.P."/>
            <person name="Eisen J.A."/>
        </authorList>
    </citation>
    <scope>NUCLEOTIDE SEQUENCE [LARGE SCALE GENOMIC DNA]</scope>
    <source>
        <strain evidence="3">ATCC 49802 / DSM 20745 / S 6022</strain>
    </source>
</reference>
<evidence type="ECO:0000313" key="2">
    <source>
        <dbReference type="EMBL" id="ACZ39486.1"/>
    </source>
</evidence>
<sequence length="278" mass="29927">MALIEQRMTQADDGARIAYEVRHEPGASPAILALHGVLVGTSNWVHQMLRLPQFHWIAPFFRGHGNSAPAGERPTIERAAYDALAVLDAEDVEQAVVIGNSLGATVALALGLLRPERVRGLLLVEPSVPALLPDRGGDRLSAAARQARVLLDDGKVDEALDLFLTPRLGADWPQKVGRRRLAEWRHNVHSTPAWFDAVMDFDPGPGPLAALDIPTLLVYGANTQPEYRELTLAVADALPPTDLVEVPDAGHGVPVDNPDAFNALLLEFLERIGVGGSS</sequence>
<dbReference type="eggNOG" id="COG0596">
    <property type="taxonomic scope" value="Bacteria"/>
</dbReference>
<keyword evidence="3" id="KW-1185">Reference proteome</keyword>
<dbReference type="AlphaFoldDB" id="D1C5T4"/>
<dbReference type="PANTHER" id="PTHR43798">
    <property type="entry name" value="MONOACYLGLYCEROL LIPASE"/>
    <property type="match status" value="1"/>
</dbReference>
<dbReference type="Pfam" id="PF12697">
    <property type="entry name" value="Abhydrolase_6"/>
    <property type="match status" value="1"/>
</dbReference>
<dbReference type="KEGG" id="sti:Sthe_2056"/>
<keyword evidence="2" id="KW-0378">Hydrolase</keyword>
<dbReference type="STRING" id="479434.Sthe_2056"/>
<feature type="domain" description="AB hydrolase-1" evidence="1">
    <location>
        <begin position="31"/>
        <end position="263"/>
    </location>
</feature>
<dbReference type="RefSeq" id="WP_012872532.1">
    <property type="nucleotide sequence ID" value="NC_013523.1"/>
</dbReference>
<evidence type="ECO:0000259" key="1">
    <source>
        <dbReference type="Pfam" id="PF12697"/>
    </source>
</evidence>
<reference evidence="2 3" key="2">
    <citation type="journal article" date="2010" name="Stand. Genomic Sci.">
        <title>Complete genome sequence of Desulfohalobium retbaense type strain (HR(100)).</title>
        <authorList>
            <person name="Spring S."/>
            <person name="Nolan M."/>
            <person name="Lapidus A."/>
            <person name="Glavina Del Rio T."/>
            <person name="Copeland A."/>
            <person name="Tice H."/>
            <person name="Cheng J.F."/>
            <person name="Lucas S."/>
            <person name="Land M."/>
            <person name="Chen F."/>
            <person name="Bruce D."/>
            <person name="Goodwin L."/>
            <person name="Pitluck S."/>
            <person name="Ivanova N."/>
            <person name="Mavromatis K."/>
            <person name="Mikhailova N."/>
            <person name="Pati A."/>
            <person name="Chen A."/>
            <person name="Palaniappan K."/>
            <person name="Hauser L."/>
            <person name="Chang Y.J."/>
            <person name="Jeffries C.D."/>
            <person name="Munk C."/>
            <person name="Kiss H."/>
            <person name="Chain P."/>
            <person name="Han C."/>
            <person name="Brettin T."/>
            <person name="Detter J.C."/>
            <person name="Schuler E."/>
            <person name="Goker M."/>
            <person name="Rohde M."/>
            <person name="Bristow J."/>
            <person name="Eisen J.A."/>
            <person name="Markowitz V."/>
            <person name="Hugenholtz P."/>
            <person name="Kyrpides N.C."/>
            <person name="Klenk H.P."/>
        </authorList>
    </citation>
    <scope>NUCLEOTIDE SEQUENCE [LARGE SCALE GENOMIC DNA]</scope>
    <source>
        <strain evidence="3">ATCC 49802 / DSM 20745 / S 6022</strain>
    </source>
</reference>
<name>D1C5T4_SPHTD</name>
<gene>
    <name evidence="2" type="ordered locus">Sthe_2056</name>
</gene>
<dbReference type="PRINTS" id="PR00111">
    <property type="entry name" value="ABHYDROLASE"/>
</dbReference>
<dbReference type="InterPro" id="IPR050266">
    <property type="entry name" value="AB_hydrolase_sf"/>
</dbReference>
<dbReference type="SUPFAM" id="SSF53474">
    <property type="entry name" value="alpha/beta-Hydrolases"/>
    <property type="match status" value="1"/>
</dbReference>
<protein>
    <submittedName>
        <fullName evidence="2">Alpha/beta hydrolase fold protein</fullName>
    </submittedName>
</protein>
<dbReference type="Proteomes" id="UP000002027">
    <property type="component" value="Chromosome 1"/>
</dbReference>
<dbReference type="InterPro" id="IPR000073">
    <property type="entry name" value="AB_hydrolase_1"/>
</dbReference>
<evidence type="ECO:0000313" key="3">
    <source>
        <dbReference type="Proteomes" id="UP000002027"/>
    </source>
</evidence>
<proteinExistence type="predicted"/>
<dbReference type="OrthoDB" id="9805423at2"/>
<dbReference type="GO" id="GO:0016787">
    <property type="term" value="F:hydrolase activity"/>
    <property type="evidence" value="ECO:0007669"/>
    <property type="project" value="UniProtKB-KW"/>
</dbReference>
<dbReference type="InParanoid" id="D1C5T4"/>
<organism evidence="2 3">
    <name type="scientific">Sphaerobacter thermophilus (strain ATCC 49802 / DSM 20745 / KCCM 41009 / NCIMB 13125 / S 6022)</name>
    <dbReference type="NCBI Taxonomy" id="479434"/>
    <lineage>
        <taxon>Bacteria</taxon>
        <taxon>Pseudomonadati</taxon>
        <taxon>Thermomicrobiota</taxon>
        <taxon>Thermomicrobia</taxon>
        <taxon>Sphaerobacterales</taxon>
        <taxon>Sphaerobacterineae</taxon>
        <taxon>Sphaerobacteraceae</taxon>
        <taxon>Sphaerobacter</taxon>
    </lineage>
</organism>
<accession>D1C5T4</accession>